<evidence type="ECO:0000313" key="3">
    <source>
        <dbReference type="Proteomes" id="UP000319976"/>
    </source>
</evidence>
<dbReference type="KEGG" id="chya:V22_30140"/>
<organism evidence="2 3">
    <name type="scientific">Calycomorphotria hydatis</name>
    <dbReference type="NCBI Taxonomy" id="2528027"/>
    <lineage>
        <taxon>Bacteria</taxon>
        <taxon>Pseudomonadati</taxon>
        <taxon>Planctomycetota</taxon>
        <taxon>Planctomycetia</taxon>
        <taxon>Planctomycetales</taxon>
        <taxon>Planctomycetaceae</taxon>
        <taxon>Calycomorphotria</taxon>
    </lineage>
</organism>
<feature type="signal peptide" evidence="1">
    <location>
        <begin position="1"/>
        <end position="19"/>
    </location>
</feature>
<dbReference type="EMBL" id="CP036316">
    <property type="protein sequence ID" value="QDT65753.1"/>
    <property type="molecule type" value="Genomic_DNA"/>
</dbReference>
<dbReference type="PROSITE" id="PS51257">
    <property type="entry name" value="PROKAR_LIPOPROTEIN"/>
    <property type="match status" value="1"/>
</dbReference>
<dbReference type="RefSeq" id="WP_145264212.1">
    <property type="nucleotide sequence ID" value="NZ_CP036316.1"/>
</dbReference>
<proteinExistence type="predicted"/>
<protein>
    <recommendedName>
        <fullName evidence="4">Lipoprotein</fullName>
    </recommendedName>
</protein>
<name>A0A517TBK8_9PLAN</name>
<accession>A0A517TBK8</accession>
<evidence type="ECO:0008006" key="4">
    <source>
        <dbReference type="Google" id="ProtNLM"/>
    </source>
</evidence>
<evidence type="ECO:0000256" key="1">
    <source>
        <dbReference type="SAM" id="SignalP"/>
    </source>
</evidence>
<feature type="chain" id="PRO_5021868523" description="Lipoprotein" evidence="1">
    <location>
        <begin position="20"/>
        <end position="200"/>
    </location>
</feature>
<gene>
    <name evidence="2" type="ORF">V22_30140</name>
</gene>
<reference evidence="2 3" key="1">
    <citation type="submission" date="2019-02" db="EMBL/GenBank/DDBJ databases">
        <title>Deep-cultivation of Planctomycetes and their phenomic and genomic characterization uncovers novel biology.</title>
        <authorList>
            <person name="Wiegand S."/>
            <person name="Jogler M."/>
            <person name="Boedeker C."/>
            <person name="Pinto D."/>
            <person name="Vollmers J."/>
            <person name="Rivas-Marin E."/>
            <person name="Kohn T."/>
            <person name="Peeters S.H."/>
            <person name="Heuer A."/>
            <person name="Rast P."/>
            <person name="Oberbeckmann S."/>
            <person name="Bunk B."/>
            <person name="Jeske O."/>
            <person name="Meyerdierks A."/>
            <person name="Storesund J.E."/>
            <person name="Kallscheuer N."/>
            <person name="Luecker S."/>
            <person name="Lage O.M."/>
            <person name="Pohl T."/>
            <person name="Merkel B.J."/>
            <person name="Hornburger P."/>
            <person name="Mueller R.-W."/>
            <person name="Bruemmer F."/>
            <person name="Labrenz M."/>
            <person name="Spormann A.M."/>
            <person name="Op den Camp H."/>
            <person name="Overmann J."/>
            <person name="Amann R."/>
            <person name="Jetten M.S.M."/>
            <person name="Mascher T."/>
            <person name="Medema M.H."/>
            <person name="Devos D.P."/>
            <person name="Kaster A.-K."/>
            <person name="Ovreas L."/>
            <person name="Rohde M."/>
            <person name="Galperin M.Y."/>
            <person name="Jogler C."/>
        </authorList>
    </citation>
    <scope>NUCLEOTIDE SEQUENCE [LARGE SCALE GENOMIC DNA]</scope>
    <source>
        <strain evidence="2 3">V22</strain>
    </source>
</reference>
<sequence precursor="true">MKRLTGVLMLTSLPSLLLAGCAPAPPDHIVDEATGTEKIKVEFTGGHDTNPVDHGRPVVLIAAALGVPSEVFRDAFSRVKPAPAGTSPSHDRVHENKRVLMEALGPHGITNERLDEVSNYYRYVRSRGELWPTEPALVYALIEDGKIVGFEIINGGSGYSSPPVAVVPGWETQPLQVELAYGDTFETNGSVQSITSEEVN</sequence>
<keyword evidence="3" id="KW-1185">Reference proteome</keyword>
<evidence type="ECO:0000313" key="2">
    <source>
        <dbReference type="EMBL" id="QDT65753.1"/>
    </source>
</evidence>
<dbReference type="OrthoDB" id="214825at2"/>
<dbReference type="AlphaFoldDB" id="A0A517TBK8"/>
<dbReference type="Proteomes" id="UP000319976">
    <property type="component" value="Chromosome"/>
</dbReference>
<keyword evidence="1" id="KW-0732">Signal</keyword>